<evidence type="ECO:0000256" key="7">
    <source>
        <dbReference type="ARBA" id="ARBA00023033"/>
    </source>
</evidence>
<keyword evidence="7" id="KW-0503">Monooxygenase</keyword>
<dbReference type="Gene3D" id="3.50.50.60">
    <property type="entry name" value="FAD/NAD(P)-binding domain"/>
    <property type="match status" value="2"/>
</dbReference>
<dbReference type="RefSeq" id="WP_347611335.1">
    <property type="nucleotide sequence ID" value="NZ_JBDPZC010000007.1"/>
</dbReference>
<dbReference type="InterPro" id="IPR051205">
    <property type="entry name" value="UbiH/COQ6_monooxygenase"/>
</dbReference>
<dbReference type="PANTHER" id="PTHR43876">
    <property type="entry name" value="UBIQUINONE BIOSYNTHESIS MONOOXYGENASE COQ6, MITOCHONDRIAL"/>
    <property type="match status" value="1"/>
</dbReference>
<proteinExistence type="inferred from homology"/>
<comment type="cofactor">
    <cofactor evidence="1">
        <name>FAD</name>
        <dbReference type="ChEBI" id="CHEBI:57692"/>
    </cofactor>
</comment>
<dbReference type="InterPro" id="IPR002938">
    <property type="entry name" value="FAD-bd"/>
</dbReference>
<dbReference type="InterPro" id="IPR036188">
    <property type="entry name" value="FAD/NAD-bd_sf"/>
</dbReference>
<dbReference type="Proteomes" id="UP001462640">
    <property type="component" value="Unassembled WGS sequence"/>
</dbReference>
<evidence type="ECO:0000256" key="4">
    <source>
        <dbReference type="ARBA" id="ARBA00022630"/>
    </source>
</evidence>
<evidence type="ECO:0000256" key="5">
    <source>
        <dbReference type="ARBA" id="ARBA00022827"/>
    </source>
</evidence>
<keyword evidence="6" id="KW-0560">Oxidoreductase</keyword>
<dbReference type="PRINTS" id="PR00420">
    <property type="entry name" value="RNGMNOXGNASE"/>
</dbReference>
<protein>
    <submittedName>
        <fullName evidence="9">5-demethoxyubiquinol-8 5-hydroxylase UbiM</fullName>
    </submittedName>
</protein>
<gene>
    <name evidence="9" type="primary">ubiM</name>
    <name evidence="9" type="ORF">ABDJ40_15820</name>
</gene>
<name>A0ABV0GGN9_9BURK</name>
<evidence type="ECO:0000256" key="2">
    <source>
        <dbReference type="ARBA" id="ARBA00004749"/>
    </source>
</evidence>
<dbReference type="InterPro" id="IPR010971">
    <property type="entry name" value="UbiH/COQ6"/>
</dbReference>
<evidence type="ECO:0000313" key="10">
    <source>
        <dbReference type="Proteomes" id="UP001462640"/>
    </source>
</evidence>
<accession>A0ABV0GGN9</accession>
<dbReference type="PANTHER" id="PTHR43876:SF25">
    <property type="entry name" value="MONOOXYGENASE NMA2164"/>
    <property type="match status" value="1"/>
</dbReference>
<comment type="pathway">
    <text evidence="2">Cofactor biosynthesis; ubiquinone biosynthesis.</text>
</comment>
<comment type="caution">
    <text evidence="9">The sequence shown here is derived from an EMBL/GenBank/DDBJ whole genome shotgun (WGS) entry which is preliminary data.</text>
</comment>
<evidence type="ECO:0000259" key="8">
    <source>
        <dbReference type="Pfam" id="PF01494"/>
    </source>
</evidence>
<dbReference type="NCBIfam" id="NF006593">
    <property type="entry name" value="PRK09126.1"/>
    <property type="match status" value="1"/>
</dbReference>
<keyword evidence="4" id="KW-0285">Flavoprotein</keyword>
<evidence type="ECO:0000256" key="6">
    <source>
        <dbReference type="ARBA" id="ARBA00023002"/>
    </source>
</evidence>
<evidence type="ECO:0000256" key="1">
    <source>
        <dbReference type="ARBA" id="ARBA00001974"/>
    </source>
</evidence>
<comment type="similarity">
    <text evidence="3">Belongs to the UbiH/COQ6 family.</text>
</comment>
<evidence type="ECO:0000313" key="9">
    <source>
        <dbReference type="EMBL" id="MEO3714233.1"/>
    </source>
</evidence>
<keyword evidence="10" id="KW-1185">Reference proteome</keyword>
<feature type="domain" description="FAD-binding" evidence="8">
    <location>
        <begin position="18"/>
        <end position="344"/>
    </location>
</feature>
<organism evidence="9 10">
    <name type="scientific">Roseateles flavus</name>
    <dbReference type="NCBI Taxonomy" id="3149041"/>
    <lineage>
        <taxon>Bacteria</taxon>
        <taxon>Pseudomonadati</taxon>
        <taxon>Pseudomonadota</taxon>
        <taxon>Betaproteobacteria</taxon>
        <taxon>Burkholderiales</taxon>
        <taxon>Sphaerotilaceae</taxon>
        <taxon>Roseateles</taxon>
    </lineage>
</organism>
<dbReference type="EMBL" id="JBDPZC010000007">
    <property type="protein sequence ID" value="MEO3714233.1"/>
    <property type="molecule type" value="Genomic_DNA"/>
</dbReference>
<dbReference type="Pfam" id="PF01494">
    <property type="entry name" value="FAD_binding_3"/>
    <property type="match status" value="1"/>
</dbReference>
<dbReference type="SUPFAM" id="SSF51905">
    <property type="entry name" value="FAD/NAD(P)-binding domain"/>
    <property type="match status" value="1"/>
</dbReference>
<keyword evidence="5" id="KW-0274">FAD</keyword>
<dbReference type="NCBIfam" id="TIGR01988">
    <property type="entry name" value="Ubi-OHases"/>
    <property type="match status" value="1"/>
</dbReference>
<sequence>MPALAPSRIVQTSPSSDSVLIIGAGPAGLSMAAALADIGIASTVLEQAPLAAIAEPKEDGREIALTHRGVGVLQQLGAWQDLPPEAISPLKAAQVFNGQDARFLGFTPEGQGTDRLGHLVPNHWLRQVAWQGVEKRQDRVTLRCGTRVQKLSLLAQGGRAAEVVLEDGERLAAPLVIAADSRFSASRRLAGIGADMLDFGRSVILCRMHHELPHQHTALECFHHGHTMAWLPLQEHMASLVLTVNADEAQALLDLDDDAFLAWVQTHSQDRLGTLRLAGPRHFYPLVATYARRFVARRFALIGDAAVGMHPVTAHGYNFGLYGVQTLARELQMARRHRAGCDLGEAVALERFEREHRRATRPIYLGTNAVVKLFTDERPLARALRQGVLQGAAHLPPLKALISQQLTGKGPSLLRQIRALAG</sequence>
<evidence type="ECO:0000256" key="3">
    <source>
        <dbReference type="ARBA" id="ARBA00005349"/>
    </source>
</evidence>
<reference evidence="9 10" key="1">
    <citation type="submission" date="2024-05" db="EMBL/GenBank/DDBJ databases">
        <title>Roseateles sp. 2.12 16S ribosomal RNA gene Genome sequencing and assembly.</title>
        <authorList>
            <person name="Woo H."/>
        </authorList>
    </citation>
    <scope>NUCLEOTIDE SEQUENCE [LARGE SCALE GENOMIC DNA]</scope>
    <source>
        <strain evidence="9 10">2.12</strain>
    </source>
</reference>